<keyword evidence="2" id="KW-0677">Repeat</keyword>
<keyword evidence="5" id="KW-0963">Cytoplasm</keyword>
<accession>E3MDY8</accession>
<evidence type="ECO:0000256" key="5">
    <source>
        <dbReference type="RuleBase" id="RU362004"/>
    </source>
</evidence>
<dbReference type="InterPro" id="IPR002004">
    <property type="entry name" value="PABP_HYD_C"/>
</dbReference>
<keyword evidence="3 4" id="KW-0694">RNA-binding</keyword>
<evidence type="ECO:0000256" key="6">
    <source>
        <dbReference type="SAM" id="MobiDB-lite"/>
    </source>
</evidence>
<evidence type="ECO:0000259" key="7">
    <source>
        <dbReference type="PROSITE" id="PS50102"/>
    </source>
</evidence>
<dbReference type="OrthoDB" id="19742at2759"/>
<feature type="domain" description="RRM" evidence="7">
    <location>
        <begin position="55"/>
        <end position="133"/>
    </location>
</feature>
<dbReference type="InterPro" id="IPR000504">
    <property type="entry name" value="RRM_dom"/>
</dbReference>
<feature type="region of interest" description="Disordered" evidence="6">
    <location>
        <begin position="523"/>
        <end position="562"/>
    </location>
</feature>
<feature type="compositionally biased region" description="Low complexity" evidence="6">
    <location>
        <begin position="523"/>
        <end position="534"/>
    </location>
</feature>
<dbReference type="Gene3D" id="1.10.1900.10">
    <property type="entry name" value="c-terminal domain of poly(a) binding protein"/>
    <property type="match status" value="1"/>
</dbReference>
<evidence type="ECO:0000313" key="10">
    <source>
        <dbReference type="Proteomes" id="UP000008281"/>
    </source>
</evidence>
<feature type="compositionally biased region" description="Low complexity" evidence="6">
    <location>
        <begin position="608"/>
        <end position="631"/>
    </location>
</feature>
<dbReference type="Proteomes" id="UP000008281">
    <property type="component" value="Unassembled WGS sequence"/>
</dbReference>
<dbReference type="FunFam" id="1.10.1900.10:FF:000009">
    <property type="entry name" value="Polyadenylate-binding protein"/>
    <property type="match status" value="1"/>
</dbReference>
<dbReference type="Gene3D" id="3.30.70.330">
    <property type="match status" value="4"/>
</dbReference>
<sequence>MAQVPPPMTQVVAPAAAPAPATGATTGQQPTVMQQGPPANMGYPPNAPNATYSMASLYIGDLHPDVTESMLFEKFSMAGPVLSIRVCRDNTSRLSLGYAYVNFQQPADAERALDTMNFEVIHGRPMRIMWSQRDPAARRAGNGNIFIKNLDRVIDNKSIYDTFSLFGNILSCKVATDEEGNSKGYGFVHFETEASALTAIEKVNGMLLSDKKVFVGKFQPRAQRMKELGESGLKYTNVFIKNFGDHLDEKKLTEMFSKYGEITSAVVMTDNSGKPKGFGFVAFVDPDAAIKAVDTLNESTLEGTDLKLSVCRAQKKSERTAELKRKYEALKQERVQRYQGVNLYVKNIEEEMTDDGLREHFANFGSITSAKVMVDENGRSKGFGFVCFEKPEEATAAVTEMNSKMIGAKPLYVALAQRKEDRRAQLASQYMQRLATLRMGQQTNGVPGMTQIYQQGQQGYFMQNPMAVSHPKHEHNINITITTFLWAQGRPAFQPPSAQIRGPPGQRMFNNQVFMQYPFNQQRQAYPQQQGRPPMRTADGRPQYGMAPRPTGPPRVGGPGAQLGGAPVRQVILISFIFDDFPSNFLIARSFQQGGAPRGAPQKPFYQGPPRQHQQHQQQPHTHQQQQQQGQSGIVISGQETLTSHMLAQAAPQEQKQLLGERIYALIEKMFPNHKEAGKITGMMLEIDNAELIMMLQDEDLFRSKVEEAFTVLSNAQKNANGPAATIVGN</sequence>
<organism evidence="10">
    <name type="scientific">Caenorhabditis remanei</name>
    <name type="common">Caenorhabditis vulgaris</name>
    <dbReference type="NCBI Taxonomy" id="31234"/>
    <lineage>
        <taxon>Eukaryota</taxon>
        <taxon>Metazoa</taxon>
        <taxon>Ecdysozoa</taxon>
        <taxon>Nematoda</taxon>
        <taxon>Chromadorea</taxon>
        <taxon>Rhabditida</taxon>
        <taxon>Rhabditina</taxon>
        <taxon>Rhabditomorpha</taxon>
        <taxon>Rhabditoidea</taxon>
        <taxon>Rhabditidae</taxon>
        <taxon>Peloderinae</taxon>
        <taxon>Caenorhabditis</taxon>
    </lineage>
</organism>
<dbReference type="SMART" id="SM00360">
    <property type="entry name" value="RRM"/>
    <property type="match status" value="4"/>
</dbReference>
<dbReference type="GO" id="GO:0003723">
    <property type="term" value="F:RNA binding"/>
    <property type="evidence" value="ECO:0007669"/>
    <property type="project" value="UniProtKB-UniRule"/>
</dbReference>
<keyword evidence="10" id="KW-1185">Reference proteome</keyword>
<gene>
    <name evidence="9" type="primary">Cre-pab-2</name>
    <name evidence="9" type="ORF">CRE_22405</name>
</gene>
<evidence type="ECO:0000313" key="9">
    <source>
        <dbReference type="EMBL" id="EFO99414.1"/>
    </source>
</evidence>
<dbReference type="FunFam" id="3.30.70.330:FF:000003">
    <property type="entry name" value="Polyadenylate-binding protein"/>
    <property type="match status" value="1"/>
</dbReference>
<dbReference type="PROSITE" id="PS50102">
    <property type="entry name" value="RRM"/>
    <property type="match status" value="4"/>
</dbReference>
<dbReference type="CDD" id="cd12381">
    <property type="entry name" value="RRM4_I_PABPs"/>
    <property type="match status" value="1"/>
</dbReference>
<comment type="subcellular location">
    <subcellularLocation>
        <location evidence="5">Cytoplasm</location>
    </subcellularLocation>
</comment>
<dbReference type="InterPro" id="IPR012677">
    <property type="entry name" value="Nucleotide-bd_a/b_plait_sf"/>
</dbReference>
<dbReference type="HOGENOM" id="CLU_012062_22_4_1"/>
<dbReference type="InterPro" id="IPR035979">
    <property type="entry name" value="RBD_domain_sf"/>
</dbReference>
<comment type="similarity">
    <text evidence="1 5">Belongs to the polyadenylate-binding protein type-1 family.</text>
</comment>
<dbReference type="InterPro" id="IPR006515">
    <property type="entry name" value="PABP_1234"/>
</dbReference>
<evidence type="ECO:0000256" key="4">
    <source>
        <dbReference type="PROSITE-ProRule" id="PRU00176"/>
    </source>
</evidence>
<dbReference type="CDD" id="cd12380">
    <property type="entry name" value="RRM3_I_PABPs"/>
    <property type="match status" value="1"/>
</dbReference>
<feature type="region of interest" description="Disordered" evidence="6">
    <location>
        <begin position="593"/>
        <end position="632"/>
    </location>
</feature>
<evidence type="ECO:0000256" key="1">
    <source>
        <dbReference type="ARBA" id="ARBA00008557"/>
    </source>
</evidence>
<dbReference type="GO" id="GO:0005737">
    <property type="term" value="C:cytoplasm"/>
    <property type="evidence" value="ECO:0007669"/>
    <property type="project" value="UniProtKB-SubCell"/>
</dbReference>
<feature type="domain" description="PABC" evidence="8">
    <location>
        <begin position="639"/>
        <end position="718"/>
    </location>
</feature>
<dbReference type="InterPro" id="IPR045305">
    <property type="entry name" value="RRM2_I_PABPs"/>
</dbReference>
<dbReference type="CDD" id="cd12379">
    <property type="entry name" value="RRM2_I_PABPs"/>
    <property type="match status" value="1"/>
</dbReference>
<comment type="function">
    <text evidence="5">Binds the poly(A) tail of mRNA.</text>
</comment>
<dbReference type="InParanoid" id="E3MDY8"/>
<dbReference type="FunFam" id="3.30.70.330:FF:000234">
    <property type="entry name" value="Polyadenylate-binding protein 5"/>
    <property type="match status" value="1"/>
</dbReference>
<dbReference type="InterPro" id="IPR036053">
    <property type="entry name" value="PABP-dom"/>
</dbReference>
<evidence type="ECO:0000259" key="8">
    <source>
        <dbReference type="PROSITE" id="PS51309"/>
    </source>
</evidence>
<protein>
    <recommendedName>
        <fullName evidence="5">Polyadenylate-binding protein</fullName>
        <shortName evidence="5">PABP</shortName>
    </recommendedName>
</protein>
<dbReference type="eggNOG" id="KOG0123">
    <property type="taxonomic scope" value="Eukaryota"/>
</dbReference>
<evidence type="ECO:0000256" key="2">
    <source>
        <dbReference type="ARBA" id="ARBA00022737"/>
    </source>
</evidence>
<dbReference type="STRING" id="31234.E3MDY8"/>
<reference evidence="9" key="1">
    <citation type="submission" date="2007-07" db="EMBL/GenBank/DDBJ databases">
        <title>PCAP assembly of the Caenorhabditis remanei genome.</title>
        <authorList>
            <consortium name="The Caenorhabditis remanei Sequencing Consortium"/>
            <person name="Wilson R.K."/>
        </authorList>
    </citation>
    <scope>NUCLEOTIDE SEQUENCE [LARGE SCALE GENOMIC DNA]</scope>
    <source>
        <strain evidence="9">PB4641</strain>
    </source>
</reference>
<proteinExistence type="inferred from homology"/>
<feature type="domain" description="RRM" evidence="7">
    <location>
        <begin position="341"/>
        <end position="418"/>
    </location>
</feature>
<dbReference type="SUPFAM" id="SSF54928">
    <property type="entry name" value="RNA-binding domain, RBD"/>
    <property type="match status" value="2"/>
</dbReference>
<dbReference type="EMBL" id="DS268438">
    <property type="protein sequence ID" value="EFO99414.1"/>
    <property type="molecule type" value="Genomic_DNA"/>
</dbReference>
<dbReference type="PROSITE" id="PS51309">
    <property type="entry name" value="PABC"/>
    <property type="match status" value="1"/>
</dbReference>
<dbReference type="OMA" id="NATYSMA"/>
<dbReference type="FunFam" id="3.30.70.330:FF:000091">
    <property type="entry name" value="Polyadenylate-binding protein"/>
    <property type="match status" value="1"/>
</dbReference>
<dbReference type="NCBIfam" id="TIGR01628">
    <property type="entry name" value="PABP-1234"/>
    <property type="match status" value="1"/>
</dbReference>
<dbReference type="PANTHER" id="PTHR24012">
    <property type="entry name" value="RNA BINDING PROTEIN"/>
    <property type="match status" value="1"/>
</dbReference>
<dbReference type="AlphaFoldDB" id="E3MDY8"/>
<dbReference type="InterPro" id="IPR034364">
    <property type="entry name" value="PABP_RRM1"/>
</dbReference>
<dbReference type="SMART" id="SM00517">
    <property type="entry name" value="PolyA"/>
    <property type="match status" value="1"/>
</dbReference>
<feature type="compositionally biased region" description="Low complexity" evidence="6">
    <location>
        <begin position="9"/>
        <end position="32"/>
    </location>
</feature>
<dbReference type="FunFam" id="3.30.70.330:FF:000649">
    <property type="entry name" value="Polyadenylate-binding protein"/>
    <property type="match status" value="1"/>
</dbReference>
<dbReference type="FunCoup" id="E3MDY8">
    <property type="interactions" value="2370"/>
</dbReference>
<dbReference type="Pfam" id="PF00076">
    <property type="entry name" value="RRM_1"/>
    <property type="match status" value="4"/>
</dbReference>
<dbReference type="Pfam" id="PF00658">
    <property type="entry name" value="MLLE"/>
    <property type="match status" value="1"/>
</dbReference>
<feature type="region of interest" description="Disordered" evidence="6">
    <location>
        <begin position="1"/>
        <end position="36"/>
    </location>
</feature>
<dbReference type="CDD" id="cd12378">
    <property type="entry name" value="RRM1_I_PABPs"/>
    <property type="match status" value="1"/>
</dbReference>
<evidence type="ECO:0000256" key="3">
    <source>
        <dbReference type="ARBA" id="ARBA00022884"/>
    </source>
</evidence>
<dbReference type="SUPFAM" id="SSF63570">
    <property type="entry name" value="PABC (PABP) domain"/>
    <property type="match status" value="1"/>
</dbReference>
<feature type="domain" description="RRM" evidence="7">
    <location>
        <begin position="143"/>
        <end position="220"/>
    </location>
</feature>
<name>E3MDY8_CAERE</name>
<feature type="domain" description="RRM" evidence="7">
    <location>
        <begin position="236"/>
        <end position="313"/>
    </location>
</feature>